<reference evidence="1" key="1">
    <citation type="submission" date="2020-10" db="EMBL/GenBank/DDBJ databases">
        <authorList>
            <person name="Gilroy R."/>
        </authorList>
    </citation>
    <scope>NUCLEOTIDE SEQUENCE</scope>
    <source>
        <strain evidence="1">ChiHecec2B26-709</strain>
    </source>
</reference>
<dbReference type="EMBL" id="DVLC01000103">
    <property type="protein sequence ID" value="HIT47277.1"/>
    <property type="molecule type" value="Genomic_DNA"/>
</dbReference>
<proteinExistence type="predicted"/>
<comment type="caution">
    <text evidence="1">The sequence shown here is derived from an EMBL/GenBank/DDBJ whole genome shotgun (WGS) entry which is preliminary data.</text>
</comment>
<reference evidence="1" key="2">
    <citation type="journal article" date="2021" name="PeerJ">
        <title>Extensive microbial diversity within the chicken gut microbiome revealed by metagenomics and culture.</title>
        <authorList>
            <person name="Gilroy R."/>
            <person name="Ravi A."/>
            <person name="Getino M."/>
            <person name="Pursley I."/>
            <person name="Horton D.L."/>
            <person name="Alikhan N.F."/>
            <person name="Baker D."/>
            <person name="Gharbi K."/>
            <person name="Hall N."/>
            <person name="Watson M."/>
            <person name="Adriaenssens E.M."/>
            <person name="Foster-Nyarko E."/>
            <person name="Jarju S."/>
            <person name="Secka A."/>
            <person name="Antonio M."/>
            <person name="Oren A."/>
            <person name="Chaudhuri R.R."/>
            <person name="La Ragione R."/>
            <person name="Hildebrand F."/>
            <person name="Pallen M.J."/>
        </authorList>
    </citation>
    <scope>NUCLEOTIDE SEQUENCE</scope>
    <source>
        <strain evidence="1">ChiHecec2B26-709</strain>
    </source>
</reference>
<dbReference type="AlphaFoldDB" id="A0A9D1GPU3"/>
<evidence type="ECO:0000313" key="2">
    <source>
        <dbReference type="Proteomes" id="UP000886881"/>
    </source>
</evidence>
<gene>
    <name evidence="1" type="ORF">IAC35_05410</name>
</gene>
<protein>
    <recommendedName>
        <fullName evidence="3">Uracil DNA glycosylase superfamily protein</fullName>
    </recommendedName>
</protein>
<accession>A0A9D1GPU3</accession>
<name>A0A9D1GPU3_9BACT</name>
<sequence>MNINDVIVKIVKHKTMTRKELYDNWVDRVCRFLQETGPKLGDGGRCCGTFQSAPVLDKSPDVVFLGYNPHEEYGYAPVDKDRFYKGNPDFYARRDKWRIWKKLYDAMNFVKYLTPLEDGNFVLFNAVYFGSEDIAAFKRIPGAEEAIYSSLNFTEEVIHNIFQPKCVVCFSLQDCFDLLDNKFKFNWKETIVPEFDGPKAHHVSTKSVKRGLWSSNDGKSLIPVLGIPHPSQAISNDDWGAIATWLKEEMQSFGI</sequence>
<dbReference type="Proteomes" id="UP000886881">
    <property type="component" value="Unassembled WGS sequence"/>
</dbReference>
<evidence type="ECO:0008006" key="3">
    <source>
        <dbReference type="Google" id="ProtNLM"/>
    </source>
</evidence>
<evidence type="ECO:0000313" key="1">
    <source>
        <dbReference type="EMBL" id="HIT47277.1"/>
    </source>
</evidence>
<organism evidence="1 2">
    <name type="scientific">Candidatus Cryptobacteroides merdipullorum</name>
    <dbReference type="NCBI Taxonomy" id="2840771"/>
    <lineage>
        <taxon>Bacteria</taxon>
        <taxon>Pseudomonadati</taxon>
        <taxon>Bacteroidota</taxon>
        <taxon>Bacteroidia</taxon>
        <taxon>Bacteroidales</taxon>
        <taxon>Candidatus Cryptobacteroides</taxon>
    </lineage>
</organism>